<evidence type="ECO:0000256" key="1">
    <source>
        <dbReference type="ARBA" id="ARBA00004141"/>
    </source>
</evidence>
<proteinExistence type="predicted"/>
<evidence type="ECO:0000256" key="3">
    <source>
        <dbReference type="ARBA" id="ARBA00022989"/>
    </source>
</evidence>
<dbReference type="GO" id="GO:0005886">
    <property type="term" value="C:plasma membrane"/>
    <property type="evidence" value="ECO:0007669"/>
    <property type="project" value="TreeGrafter"/>
</dbReference>
<dbReference type="RefSeq" id="WP_187711282.1">
    <property type="nucleotide sequence ID" value="NZ_CP060820.1"/>
</dbReference>
<evidence type="ECO:0000259" key="6">
    <source>
        <dbReference type="Pfam" id="PF01957"/>
    </source>
</evidence>
<accession>A0A7H0FUX0</accession>
<gene>
    <name evidence="7" type="ORF">H8B22_09985</name>
</gene>
<dbReference type="PANTHER" id="PTHR33507:SF3">
    <property type="entry name" value="INNER MEMBRANE PROTEIN YBBJ"/>
    <property type="match status" value="1"/>
</dbReference>
<comment type="subcellular location">
    <subcellularLocation>
        <location evidence="1">Membrane</location>
        <topology evidence="1">Multi-pass membrane protein</topology>
    </subcellularLocation>
</comment>
<evidence type="ECO:0000256" key="2">
    <source>
        <dbReference type="ARBA" id="ARBA00022692"/>
    </source>
</evidence>
<dbReference type="InterPro" id="IPR002810">
    <property type="entry name" value="NfeD-like_C"/>
</dbReference>
<reference evidence="7 8" key="1">
    <citation type="submission" date="2020-08" db="EMBL/GenBank/DDBJ databases">
        <title>Lysobacter sp. II4 sp. nov., isolated from soil.</title>
        <authorList>
            <person name="Woo C.Y."/>
            <person name="Kim J."/>
        </authorList>
    </citation>
    <scope>NUCLEOTIDE SEQUENCE [LARGE SCALE GENOMIC DNA]</scope>
    <source>
        <strain evidence="7 8">II4</strain>
    </source>
</reference>
<evidence type="ECO:0000256" key="4">
    <source>
        <dbReference type="ARBA" id="ARBA00023136"/>
    </source>
</evidence>
<organism evidence="7 8">
    <name type="scientific">Agrilutibacter terrestris</name>
    <dbReference type="NCBI Taxonomy" id="2865112"/>
    <lineage>
        <taxon>Bacteria</taxon>
        <taxon>Pseudomonadati</taxon>
        <taxon>Pseudomonadota</taxon>
        <taxon>Gammaproteobacteria</taxon>
        <taxon>Lysobacterales</taxon>
        <taxon>Lysobacteraceae</taxon>
        <taxon>Agrilutibacter</taxon>
    </lineage>
</organism>
<evidence type="ECO:0000313" key="8">
    <source>
        <dbReference type="Proteomes" id="UP000516018"/>
    </source>
</evidence>
<dbReference type="InterPro" id="IPR052165">
    <property type="entry name" value="Membrane_assoc_protease"/>
</dbReference>
<evidence type="ECO:0000256" key="5">
    <source>
        <dbReference type="SAM" id="Phobius"/>
    </source>
</evidence>
<dbReference type="EMBL" id="CP060820">
    <property type="protein sequence ID" value="QNP39836.1"/>
    <property type="molecule type" value="Genomic_DNA"/>
</dbReference>
<keyword evidence="8" id="KW-1185">Reference proteome</keyword>
<name>A0A7H0FUX0_9GAMM</name>
<sequence>MRWDWQVVGWAALALVLIAAETLAPGAFLLWLGLAAAAVFVVVLLFDVPLLAQVALFVVLSFISIQVYRRWFRDRARASDKPTLNRRADALVGQVVPLERAIVQGRGRVQIADAYWDVAGPDLAAGTPVRVVATDGMTLTVEAVG</sequence>
<dbReference type="KEGG" id="lsx:H8B22_09985"/>
<protein>
    <submittedName>
        <fullName evidence="7">NfeD family protein</fullName>
    </submittedName>
</protein>
<feature type="domain" description="NfeD-like C-terminal" evidence="6">
    <location>
        <begin position="88"/>
        <end position="142"/>
    </location>
</feature>
<keyword evidence="3 5" id="KW-1133">Transmembrane helix</keyword>
<dbReference type="AlphaFoldDB" id="A0A7H0FUX0"/>
<dbReference type="Gene3D" id="2.40.50.140">
    <property type="entry name" value="Nucleic acid-binding proteins"/>
    <property type="match status" value="1"/>
</dbReference>
<feature type="transmembrane region" description="Helical" evidence="5">
    <location>
        <begin position="36"/>
        <end position="65"/>
    </location>
</feature>
<keyword evidence="2 5" id="KW-0812">Transmembrane</keyword>
<evidence type="ECO:0000313" key="7">
    <source>
        <dbReference type="EMBL" id="QNP39836.1"/>
    </source>
</evidence>
<dbReference type="PANTHER" id="PTHR33507">
    <property type="entry name" value="INNER MEMBRANE PROTEIN YBBJ"/>
    <property type="match status" value="1"/>
</dbReference>
<dbReference type="Pfam" id="PF01957">
    <property type="entry name" value="NfeD"/>
    <property type="match status" value="1"/>
</dbReference>
<dbReference type="InterPro" id="IPR012340">
    <property type="entry name" value="NA-bd_OB-fold"/>
</dbReference>
<keyword evidence="4 5" id="KW-0472">Membrane</keyword>
<dbReference type="Proteomes" id="UP000516018">
    <property type="component" value="Chromosome"/>
</dbReference>